<name>A0A8T0INI2_CERPU</name>
<protein>
    <submittedName>
        <fullName evidence="1">Uncharacterized protein</fullName>
    </submittedName>
</protein>
<sequence>MCVWSLCWIGDVSGWEEVVFGNVVDFCRCGEVQDWSLCGSRWFWFFCGIGGCGGSLCIDRESFGRGSWGVELRSFGWLFLAIECCVTEVTWGRVMIKVISDG</sequence>
<proteinExistence type="predicted"/>
<gene>
    <name evidence="1" type="ORF">KC19_3G219300</name>
</gene>
<comment type="caution">
    <text evidence="1">The sequence shown here is derived from an EMBL/GenBank/DDBJ whole genome shotgun (WGS) entry which is preliminary data.</text>
</comment>
<dbReference type="EMBL" id="CM026423">
    <property type="protein sequence ID" value="KAG0584575.1"/>
    <property type="molecule type" value="Genomic_DNA"/>
</dbReference>
<dbReference type="Proteomes" id="UP000822688">
    <property type="component" value="Chromosome 3"/>
</dbReference>
<organism evidence="1 2">
    <name type="scientific">Ceratodon purpureus</name>
    <name type="common">Fire moss</name>
    <name type="synonym">Dicranum purpureum</name>
    <dbReference type="NCBI Taxonomy" id="3225"/>
    <lineage>
        <taxon>Eukaryota</taxon>
        <taxon>Viridiplantae</taxon>
        <taxon>Streptophyta</taxon>
        <taxon>Embryophyta</taxon>
        <taxon>Bryophyta</taxon>
        <taxon>Bryophytina</taxon>
        <taxon>Bryopsida</taxon>
        <taxon>Dicranidae</taxon>
        <taxon>Pseudoditrichales</taxon>
        <taxon>Ditrichaceae</taxon>
        <taxon>Ceratodon</taxon>
    </lineage>
</organism>
<reference evidence="1" key="1">
    <citation type="submission" date="2020-06" db="EMBL/GenBank/DDBJ databases">
        <title>WGS assembly of Ceratodon purpureus strain R40.</title>
        <authorList>
            <person name="Carey S.B."/>
            <person name="Jenkins J."/>
            <person name="Shu S."/>
            <person name="Lovell J.T."/>
            <person name="Sreedasyam A."/>
            <person name="Maumus F."/>
            <person name="Tiley G.P."/>
            <person name="Fernandez-Pozo N."/>
            <person name="Barry K."/>
            <person name="Chen C."/>
            <person name="Wang M."/>
            <person name="Lipzen A."/>
            <person name="Daum C."/>
            <person name="Saski C.A."/>
            <person name="Payton A.C."/>
            <person name="Mcbreen J.C."/>
            <person name="Conrad R.E."/>
            <person name="Kollar L.M."/>
            <person name="Olsson S."/>
            <person name="Huttunen S."/>
            <person name="Landis J.B."/>
            <person name="Wickett N.J."/>
            <person name="Johnson M.G."/>
            <person name="Rensing S.A."/>
            <person name="Grimwood J."/>
            <person name="Schmutz J."/>
            <person name="Mcdaniel S.F."/>
        </authorList>
    </citation>
    <scope>NUCLEOTIDE SEQUENCE</scope>
    <source>
        <strain evidence="1">R40</strain>
    </source>
</reference>
<keyword evidence="2" id="KW-1185">Reference proteome</keyword>
<accession>A0A8T0INI2</accession>
<evidence type="ECO:0000313" key="2">
    <source>
        <dbReference type="Proteomes" id="UP000822688"/>
    </source>
</evidence>
<dbReference type="AlphaFoldDB" id="A0A8T0INI2"/>
<evidence type="ECO:0000313" key="1">
    <source>
        <dbReference type="EMBL" id="KAG0584575.1"/>
    </source>
</evidence>